<dbReference type="GO" id="GO:0016651">
    <property type="term" value="F:oxidoreductase activity, acting on NAD(P)H"/>
    <property type="evidence" value="ECO:0007669"/>
    <property type="project" value="UniProtKB-ARBA"/>
</dbReference>
<evidence type="ECO:0000313" key="2">
    <source>
        <dbReference type="EMBL" id="EHN59046.1"/>
    </source>
</evidence>
<dbReference type="PATRIC" id="fig|1045004.4.peg.942"/>
<dbReference type="SUPFAM" id="SSF52218">
    <property type="entry name" value="Flavoproteins"/>
    <property type="match status" value="1"/>
</dbReference>
<proteinExistence type="predicted"/>
<sequence>MIIVYFSQSGTTAQAANELHKLTQAAIYRLEPVKAYPSDFSTLADRAKSEVEQDVHPQLQDQKLDLSGETKIMLGFPTWWHQAPMIIASFFDNYDLKDKEILPFTTSGQSSIKESLPSVKKWAIASGTHVGAALTANATAAITKFVNENDL</sequence>
<dbReference type="eggNOG" id="COG0716">
    <property type="taxonomic scope" value="Bacteria"/>
</dbReference>
<dbReference type="InterPro" id="IPR008254">
    <property type="entry name" value="Flavodoxin/NO_synth"/>
</dbReference>
<organism evidence="2 3">
    <name type="scientific">Oenococcus kitaharae DSM 17330</name>
    <dbReference type="NCBI Taxonomy" id="1045004"/>
    <lineage>
        <taxon>Bacteria</taxon>
        <taxon>Bacillati</taxon>
        <taxon>Bacillota</taxon>
        <taxon>Bacilli</taxon>
        <taxon>Lactobacillales</taxon>
        <taxon>Lactobacillaceae</taxon>
        <taxon>Oenococcus</taxon>
    </lineage>
</organism>
<dbReference type="Gene3D" id="3.40.50.360">
    <property type="match status" value="1"/>
</dbReference>
<dbReference type="PANTHER" id="PTHR39201:SF1">
    <property type="entry name" value="FLAVODOXIN-LIKE DOMAIN-CONTAINING PROTEIN"/>
    <property type="match status" value="1"/>
</dbReference>
<dbReference type="EMBL" id="AFVZ01000001">
    <property type="protein sequence ID" value="EHN59046.1"/>
    <property type="molecule type" value="Genomic_DNA"/>
</dbReference>
<evidence type="ECO:0000313" key="3">
    <source>
        <dbReference type="Proteomes" id="UP000004959"/>
    </source>
</evidence>
<dbReference type="Pfam" id="PF12682">
    <property type="entry name" value="Flavodoxin_4"/>
    <property type="match status" value="1"/>
</dbReference>
<dbReference type="PANTHER" id="PTHR39201">
    <property type="entry name" value="EXPORTED PROTEIN-RELATED"/>
    <property type="match status" value="1"/>
</dbReference>
<dbReference type="AlphaFoldDB" id="G9WJK1"/>
<feature type="domain" description="Flavodoxin-like" evidence="1">
    <location>
        <begin position="2"/>
        <end position="137"/>
    </location>
</feature>
<dbReference type="HOGENOM" id="CLU_068890_1_1_9"/>
<dbReference type="RefSeq" id="WP_007745732.1">
    <property type="nucleotide sequence ID" value="NZ_ATZG01000004.1"/>
</dbReference>
<reference evidence="2 3" key="1">
    <citation type="journal article" date="2012" name="PLoS ONE">
        <title>Functional divergence in the genus oenococcus as predicted by genome sequencing of the newly-described species, Oenococcus kitaharae.</title>
        <authorList>
            <person name="Borneman A.R."/>
            <person name="McCarthy J.M."/>
            <person name="Chambers P.J."/>
            <person name="Bartowsky E.J."/>
        </authorList>
    </citation>
    <scope>NUCLEOTIDE SEQUENCE [LARGE SCALE GENOMIC DNA]</scope>
    <source>
        <strain evidence="3">DSM17330</strain>
    </source>
</reference>
<protein>
    <submittedName>
        <fullName evidence="2">Flavodoxin</fullName>
    </submittedName>
</protein>
<name>G9WJK1_9LACO</name>
<keyword evidence="3" id="KW-1185">Reference proteome</keyword>
<dbReference type="OrthoDB" id="9806505at2"/>
<dbReference type="InterPro" id="IPR029039">
    <property type="entry name" value="Flavoprotein-like_sf"/>
</dbReference>
<dbReference type="GO" id="GO:0010181">
    <property type="term" value="F:FMN binding"/>
    <property type="evidence" value="ECO:0007669"/>
    <property type="project" value="InterPro"/>
</dbReference>
<comment type="caution">
    <text evidence="2">The sequence shown here is derived from an EMBL/GenBank/DDBJ whole genome shotgun (WGS) entry which is preliminary data.</text>
</comment>
<gene>
    <name evidence="2" type="ORF">OKIT_0942</name>
</gene>
<evidence type="ECO:0000259" key="1">
    <source>
        <dbReference type="Pfam" id="PF12682"/>
    </source>
</evidence>
<dbReference type="Proteomes" id="UP000004959">
    <property type="component" value="Chromosome"/>
</dbReference>
<accession>G9WJK1</accession>